<comment type="caution">
    <text evidence="2">The sequence shown here is derived from an EMBL/GenBank/DDBJ whole genome shotgun (WGS) entry which is preliminary data.</text>
</comment>
<sequence>MAWSTMRKEEEDTPLPSPPPLATSFATSPHPLLRHRLMNLPHHRLMNPPRHRLMKSRYCPEVGFTRPHSTSRHHLQNQLASGEEGYCYRGGAKDYR</sequence>
<feature type="region of interest" description="Disordered" evidence="1">
    <location>
        <begin position="1"/>
        <end position="29"/>
    </location>
</feature>
<dbReference type="Proteomes" id="UP000324222">
    <property type="component" value="Unassembled WGS sequence"/>
</dbReference>
<reference evidence="2 3" key="1">
    <citation type="submission" date="2019-05" db="EMBL/GenBank/DDBJ databases">
        <title>Another draft genome of Portunus trituberculatus and its Hox gene families provides insights of decapod evolution.</title>
        <authorList>
            <person name="Jeong J.-H."/>
            <person name="Song I."/>
            <person name="Kim S."/>
            <person name="Choi T."/>
            <person name="Kim D."/>
            <person name="Ryu S."/>
            <person name="Kim W."/>
        </authorList>
    </citation>
    <scope>NUCLEOTIDE SEQUENCE [LARGE SCALE GENOMIC DNA]</scope>
    <source>
        <tissue evidence="2">Muscle</tissue>
    </source>
</reference>
<keyword evidence="3" id="KW-1185">Reference proteome</keyword>
<evidence type="ECO:0000313" key="3">
    <source>
        <dbReference type="Proteomes" id="UP000324222"/>
    </source>
</evidence>
<evidence type="ECO:0000313" key="2">
    <source>
        <dbReference type="EMBL" id="MPD00909.1"/>
    </source>
</evidence>
<organism evidence="2 3">
    <name type="scientific">Portunus trituberculatus</name>
    <name type="common">Swimming crab</name>
    <name type="synonym">Neptunus trituberculatus</name>
    <dbReference type="NCBI Taxonomy" id="210409"/>
    <lineage>
        <taxon>Eukaryota</taxon>
        <taxon>Metazoa</taxon>
        <taxon>Ecdysozoa</taxon>
        <taxon>Arthropoda</taxon>
        <taxon>Crustacea</taxon>
        <taxon>Multicrustacea</taxon>
        <taxon>Malacostraca</taxon>
        <taxon>Eumalacostraca</taxon>
        <taxon>Eucarida</taxon>
        <taxon>Decapoda</taxon>
        <taxon>Pleocyemata</taxon>
        <taxon>Brachyura</taxon>
        <taxon>Eubrachyura</taxon>
        <taxon>Portunoidea</taxon>
        <taxon>Portunidae</taxon>
        <taxon>Portuninae</taxon>
        <taxon>Portunus</taxon>
    </lineage>
</organism>
<dbReference type="EMBL" id="VSRR010124910">
    <property type="protein sequence ID" value="MPD00909.1"/>
    <property type="molecule type" value="Genomic_DNA"/>
</dbReference>
<gene>
    <name evidence="2" type="ORF">E2C01_096414</name>
</gene>
<proteinExistence type="predicted"/>
<accession>A0A5B7K6Y1</accession>
<feature type="compositionally biased region" description="Basic and acidic residues" evidence="1">
    <location>
        <begin position="1"/>
        <end position="10"/>
    </location>
</feature>
<dbReference type="AlphaFoldDB" id="A0A5B7K6Y1"/>
<protein>
    <submittedName>
        <fullName evidence="2">Uncharacterized protein</fullName>
    </submittedName>
</protein>
<evidence type="ECO:0000256" key="1">
    <source>
        <dbReference type="SAM" id="MobiDB-lite"/>
    </source>
</evidence>
<name>A0A5B7K6Y1_PORTR</name>